<evidence type="ECO:0000256" key="5">
    <source>
        <dbReference type="ARBA" id="ARBA00023274"/>
    </source>
</evidence>
<keyword evidence="4 9" id="KW-0689">Ribosomal protein</keyword>
<dbReference type="GO" id="GO:0019843">
    <property type="term" value="F:rRNA binding"/>
    <property type="evidence" value="ECO:0007669"/>
    <property type="project" value="UniProtKB-KW"/>
</dbReference>
<reference evidence="11" key="1">
    <citation type="journal article" date="2021" name="Genome Biol. Evol.">
        <title>Genomic rearrangements and sequence evolution across brown algal organelles.</title>
        <authorList>
            <person name="Starko S."/>
            <person name="Bringloe T.T."/>
            <person name="Gomez M.S."/>
            <person name="Darby H."/>
            <person name="Graham S.W."/>
            <person name="Martone P.T."/>
        </authorList>
    </citation>
    <scope>NUCLEOTIDE SEQUENCE</scope>
</reference>
<dbReference type="Pfam" id="PF07650">
    <property type="entry name" value="KH_2"/>
    <property type="match status" value="1"/>
</dbReference>
<dbReference type="PROSITE" id="PS50823">
    <property type="entry name" value="KH_TYPE_2"/>
    <property type="match status" value="1"/>
</dbReference>
<keyword evidence="11" id="KW-0934">Plastid</keyword>
<evidence type="ECO:0000256" key="7">
    <source>
        <dbReference type="ARBA" id="ARBA00035473"/>
    </source>
</evidence>
<dbReference type="RefSeq" id="YP_010445044.1">
    <property type="nucleotide sequence ID" value="NC_065334.1"/>
</dbReference>
<dbReference type="SUPFAM" id="SSF54821">
    <property type="entry name" value="Ribosomal protein S3 C-terminal domain"/>
    <property type="match status" value="1"/>
</dbReference>
<gene>
    <name evidence="11" type="primary">rps3</name>
</gene>
<sequence>MGHKTHPLGFRLGVIQEDRSLWYSGTNSYISFLKEDYMIREYISKFLISNNVGYSGITKLIIKRNETKKRIYIEIQSVVPGRIVGKSGSLLRTLDQELSALLKNKKVLINIVEITKPYTEASILVDVLVKKLEERVSFRKCIREILRRYRTEDELKGIKVQIAGRLNGAEIARTEWVREGRVPLQTLRANIDYSYKVAQTTYGILGIKIWLFKNEILTKKFI</sequence>
<dbReference type="InterPro" id="IPR009019">
    <property type="entry name" value="KH_sf_prok-type"/>
</dbReference>
<comment type="similarity">
    <text evidence="1 9">Belongs to the universal ribosomal protein uS3 family.</text>
</comment>
<proteinExistence type="inferred from homology"/>
<keyword evidence="3 8" id="KW-0694">RNA-binding</keyword>
<dbReference type="InterPro" id="IPR004044">
    <property type="entry name" value="KH_dom_type_2"/>
</dbReference>
<dbReference type="InterPro" id="IPR015946">
    <property type="entry name" value="KH_dom-like_a/b"/>
</dbReference>
<keyword evidence="2" id="KW-0699">rRNA-binding</keyword>
<dbReference type="SMART" id="SM00322">
    <property type="entry name" value="KH"/>
    <property type="match status" value="1"/>
</dbReference>
<dbReference type="NCBIfam" id="TIGR01009">
    <property type="entry name" value="rpsC_bact"/>
    <property type="match status" value="1"/>
</dbReference>
<dbReference type="Gene3D" id="3.30.1140.32">
    <property type="entry name" value="Ribosomal protein S3, C-terminal domain"/>
    <property type="match status" value="1"/>
</dbReference>
<dbReference type="GeneID" id="73949707"/>
<feature type="domain" description="KH type-2" evidence="10">
    <location>
        <begin position="39"/>
        <end position="115"/>
    </location>
</feature>
<evidence type="ECO:0000256" key="1">
    <source>
        <dbReference type="ARBA" id="ARBA00010761"/>
    </source>
</evidence>
<dbReference type="InterPro" id="IPR018280">
    <property type="entry name" value="Ribosomal_uS3_CS"/>
</dbReference>
<dbReference type="PANTHER" id="PTHR11760:SF19">
    <property type="entry name" value="SMALL RIBOSOMAL SUBUNIT PROTEIN US3C"/>
    <property type="match status" value="1"/>
</dbReference>
<dbReference type="PROSITE" id="PS00548">
    <property type="entry name" value="RIBOSOMAL_S3"/>
    <property type="match status" value="1"/>
</dbReference>
<name>A0A8F0F8P5_MACPY</name>
<keyword evidence="5 9" id="KW-0687">Ribonucleoprotein</keyword>
<dbReference type="SUPFAM" id="SSF54814">
    <property type="entry name" value="Prokaryotic type KH domain (KH-domain type II)"/>
    <property type="match status" value="1"/>
</dbReference>
<dbReference type="HAMAP" id="MF_01309_B">
    <property type="entry name" value="Ribosomal_uS3_B"/>
    <property type="match status" value="1"/>
</dbReference>
<evidence type="ECO:0000256" key="4">
    <source>
        <dbReference type="ARBA" id="ARBA00022980"/>
    </source>
</evidence>
<accession>A0A8F0F8P5</accession>
<dbReference type="GO" id="GO:0003735">
    <property type="term" value="F:structural constituent of ribosome"/>
    <property type="evidence" value="ECO:0007669"/>
    <property type="project" value="InterPro"/>
</dbReference>
<dbReference type="GO" id="GO:0006412">
    <property type="term" value="P:translation"/>
    <property type="evidence" value="ECO:0007669"/>
    <property type="project" value="InterPro"/>
</dbReference>
<evidence type="ECO:0000256" key="2">
    <source>
        <dbReference type="ARBA" id="ARBA00022730"/>
    </source>
</evidence>
<dbReference type="Gene3D" id="3.30.300.20">
    <property type="match status" value="1"/>
</dbReference>
<geneLocation type="plastid" evidence="11"/>
<dbReference type="InterPro" id="IPR036419">
    <property type="entry name" value="Ribosomal_S3_C_sf"/>
</dbReference>
<evidence type="ECO:0000256" key="9">
    <source>
        <dbReference type="RuleBase" id="RU003624"/>
    </source>
</evidence>
<dbReference type="CDD" id="cd02412">
    <property type="entry name" value="KH-II_30S_S3"/>
    <property type="match status" value="1"/>
</dbReference>
<dbReference type="InterPro" id="IPR004087">
    <property type="entry name" value="KH_dom"/>
</dbReference>
<dbReference type="PANTHER" id="PTHR11760">
    <property type="entry name" value="30S/40S RIBOSOMAL PROTEIN S3"/>
    <property type="match status" value="1"/>
</dbReference>
<dbReference type="InterPro" id="IPR001351">
    <property type="entry name" value="Ribosomal_uS3_C"/>
</dbReference>
<protein>
    <recommendedName>
        <fullName evidence="6">Small ribosomal subunit protein uS3c</fullName>
    </recommendedName>
    <alternativeName>
        <fullName evidence="7">30S ribosomal protein S3, chloroplastic</fullName>
    </alternativeName>
</protein>
<dbReference type="EMBL" id="MZ156032">
    <property type="protein sequence ID" value="QWK42437.1"/>
    <property type="molecule type" value="Genomic_DNA"/>
</dbReference>
<dbReference type="AlphaFoldDB" id="A0A8F0F8P5"/>
<dbReference type="Pfam" id="PF00189">
    <property type="entry name" value="Ribosomal_S3_C"/>
    <property type="match status" value="1"/>
</dbReference>
<evidence type="ECO:0000256" key="8">
    <source>
        <dbReference type="PROSITE-ProRule" id="PRU00118"/>
    </source>
</evidence>
<evidence type="ECO:0000256" key="3">
    <source>
        <dbReference type="ARBA" id="ARBA00022884"/>
    </source>
</evidence>
<dbReference type="GO" id="GO:0022627">
    <property type="term" value="C:cytosolic small ribosomal subunit"/>
    <property type="evidence" value="ECO:0007669"/>
    <property type="project" value="TreeGrafter"/>
</dbReference>
<dbReference type="InterPro" id="IPR005704">
    <property type="entry name" value="Ribosomal_uS3_bac-typ"/>
</dbReference>
<evidence type="ECO:0000256" key="6">
    <source>
        <dbReference type="ARBA" id="ARBA00035154"/>
    </source>
</evidence>
<evidence type="ECO:0000259" key="10">
    <source>
        <dbReference type="PROSITE" id="PS50823"/>
    </source>
</evidence>
<evidence type="ECO:0000313" key="11">
    <source>
        <dbReference type="EMBL" id="QWK42437.1"/>
    </source>
</evidence>
<dbReference type="InterPro" id="IPR057258">
    <property type="entry name" value="Ribosomal_uS3"/>
</dbReference>
<organism evidence="11">
    <name type="scientific">Macrocystis pyrifera</name>
    <name type="common">Giant kelp</name>
    <name type="synonym">Fucus pyrifer</name>
    <dbReference type="NCBI Taxonomy" id="35122"/>
    <lineage>
        <taxon>Eukaryota</taxon>
        <taxon>Sar</taxon>
        <taxon>Stramenopiles</taxon>
        <taxon>Ochrophyta</taxon>
        <taxon>PX clade</taxon>
        <taxon>Phaeophyceae</taxon>
        <taxon>Laminariales</taxon>
        <taxon>Laminariaceae</taxon>
        <taxon>Macrocystis</taxon>
    </lineage>
</organism>